<organism evidence="3 4">
    <name type="scientific">Callorhinchus milii</name>
    <name type="common">Ghost shark</name>
    <dbReference type="NCBI Taxonomy" id="7868"/>
    <lineage>
        <taxon>Eukaryota</taxon>
        <taxon>Metazoa</taxon>
        <taxon>Chordata</taxon>
        <taxon>Craniata</taxon>
        <taxon>Vertebrata</taxon>
        <taxon>Chondrichthyes</taxon>
        <taxon>Holocephali</taxon>
        <taxon>Chimaeriformes</taxon>
        <taxon>Callorhinchidae</taxon>
        <taxon>Callorhinchus</taxon>
    </lineage>
</organism>
<dbReference type="InterPro" id="IPR011990">
    <property type="entry name" value="TPR-like_helical_dom_sf"/>
</dbReference>
<evidence type="ECO:0000313" key="4">
    <source>
        <dbReference type="Proteomes" id="UP000314986"/>
    </source>
</evidence>
<proteinExistence type="predicted"/>
<reference evidence="3" key="4">
    <citation type="submission" date="2025-08" db="UniProtKB">
        <authorList>
            <consortium name="Ensembl"/>
        </authorList>
    </citation>
    <scope>IDENTIFICATION</scope>
</reference>
<dbReference type="GeneTree" id="ENSGT00390000006492"/>
<dbReference type="GO" id="GO:0007131">
    <property type="term" value="P:reciprocal meiotic recombination"/>
    <property type="evidence" value="ECO:0007669"/>
    <property type="project" value="TreeGrafter"/>
</dbReference>
<dbReference type="Pfam" id="PF08631">
    <property type="entry name" value="SPO22"/>
    <property type="match status" value="1"/>
</dbReference>
<keyword evidence="4" id="KW-1185">Reference proteome</keyword>
<dbReference type="InterPro" id="IPR013940">
    <property type="entry name" value="Spo22/ZIP4/TEX11"/>
</dbReference>
<dbReference type="PANTHER" id="PTHR47083:SF1">
    <property type="entry name" value="TESTIS-EXPRESSED PROTEIN 11"/>
    <property type="match status" value="1"/>
</dbReference>
<reference evidence="4" key="2">
    <citation type="journal article" date="2007" name="PLoS Biol.">
        <title>Survey sequencing and comparative analysis of the elephant shark (Callorhinchus milii) genome.</title>
        <authorList>
            <person name="Venkatesh B."/>
            <person name="Kirkness E.F."/>
            <person name="Loh Y.H."/>
            <person name="Halpern A.L."/>
            <person name="Lee A.P."/>
            <person name="Johnson J."/>
            <person name="Dandona N."/>
            <person name="Viswanathan L.D."/>
            <person name="Tay A."/>
            <person name="Venter J.C."/>
            <person name="Strausberg R.L."/>
            <person name="Brenner S."/>
        </authorList>
    </citation>
    <scope>NUCLEOTIDE SEQUENCE [LARGE SCALE GENOMIC DNA]</scope>
</reference>
<dbReference type="GO" id="GO:0000801">
    <property type="term" value="C:central element"/>
    <property type="evidence" value="ECO:0007669"/>
    <property type="project" value="TreeGrafter"/>
</dbReference>
<dbReference type="GO" id="GO:0007130">
    <property type="term" value="P:synaptonemal complex assembly"/>
    <property type="evidence" value="ECO:0007669"/>
    <property type="project" value="TreeGrafter"/>
</dbReference>
<dbReference type="Ensembl" id="ENSCMIT00000022341.1">
    <property type="protein sequence ID" value="ENSCMIP00000021955.1"/>
    <property type="gene ID" value="ENSCMIG00000009955.1"/>
</dbReference>
<dbReference type="PANTHER" id="PTHR47083">
    <property type="entry name" value="TESTIS-EXPRESSED PROTEIN 11"/>
    <property type="match status" value="1"/>
</dbReference>
<sequence>MEHGRDALSFDFLTTLSKQFETSHDIGKILLIHLLQLLQSGQKLAAKHKLEDIIEGHYAGKRISPEILIQFHIVLWGRAAKNFEAQNYAEALQWYNYSLSFYPAGQMDQNLAKLQRNRASCYLHLKQLGKAKESVKEAERCDSDSIFTQFSVYKIAILENDIEKAVQAVIAMGQLAERPVQCVNKVLVGHVSATDFLSLAAQIALENNQEEAARKAFEYLCQHSQYCNQVFTALRCLIRLVPSVTDNDDKEIRYERLDRLLTYLNTAHKKLTVHLTGENLSLELKNSEANWFRKIAWNSALQCEDCPSRMREFFMLSYQLSQMHPVDKGVLIGQKTCLLMAAAASLEMGRKAPNTSEQIERLTQAQEHIEVCWEVWRTLKSTAAGDISKDPTETLLLLYEFEARAKLNDSDIDHVLERVLQLQQIEPKTLETLASLSMEAPAHYPSVCRKALKIALSLQKKQPDVDVARCSKCLHSLIQLSLPTGVSDIESQILEEVWSYCEEALIIIDSTQEEYPEVEILWLMTRAWNTGVSLYSLGKYSEAERWCGLGMRFLKYLGSLKNSYEAQMMGLYTDVLDRMDSEKRALPIEE</sequence>
<reference evidence="3" key="5">
    <citation type="submission" date="2025-09" db="UniProtKB">
        <authorList>
            <consortium name="Ensembl"/>
        </authorList>
    </citation>
    <scope>IDENTIFICATION</scope>
</reference>
<dbReference type="Proteomes" id="UP000314986">
    <property type="component" value="Unassembled WGS sequence"/>
</dbReference>
<name>A0A4W3I3F2_CALMI</name>
<protein>
    <recommendedName>
        <fullName evidence="2">Protein ZIP4 homolog</fullName>
    </recommendedName>
</protein>
<dbReference type="STRING" id="7868.ENSCMIP00000021955"/>
<dbReference type="SUPFAM" id="SSF48452">
    <property type="entry name" value="TPR-like"/>
    <property type="match status" value="1"/>
</dbReference>
<dbReference type="AlphaFoldDB" id="A0A4W3I3F2"/>
<dbReference type="OMA" id="VTSWNYG"/>
<keyword evidence="1" id="KW-0469">Meiosis</keyword>
<reference evidence="4" key="3">
    <citation type="journal article" date="2014" name="Nature">
        <title>Elephant shark genome provides unique insights into gnathostome evolution.</title>
        <authorList>
            <consortium name="International Elephant Shark Genome Sequencing Consortium"/>
            <person name="Venkatesh B."/>
            <person name="Lee A.P."/>
            <person name="Ravi V."/>
            <person name="Maurya A.K."/>
            <person name="Lian M.M."/>
            <person name="Swann J.B."/>
            <person name="Ohta Y."/>
            <person name="Flajnik M.F."/>
            <person name="Sutoh Y."/>
            <person name="Kasahara M."/>
            <person name="Hoon S."/>
            <person name="Gangu V."/>
            <person name="Roy S.W."/>
            <person name="Irimia M."/>
            <person name="Korzh V."/>
            <person name="Kondrychyn I."/>
            <person name="Lim Z.W."/>
            <person name="Tay B.H."/>
            <person name="Tohari S."/>
            <person name="Kong K.W."/>
            <person name="Ho S."/>
            <person name="Lorente-Galdos B."/>
            <person name="Quilez J."/>
            <person name="Marques-Bonet T."/>
            <person name="Raney B.J."/>
            <person name="Ingham P.W."/>
            <person name="Tay A."/>
            <person name="Hillier L.W."/>
            <person name="Minx P."/>
            <person name="Boehm T."/>
            <person name="Wilson R.K."/>
            <person name="Brenner S."/>
            <person name="Warren W.C."/>
        </authorList>
    </citation>
    <scope>NUCLEOTIDE SEQUENCE [LARGE SCALE GENOMIC DNA]</scope>
</reference>
<evidence type="ECO:0000313" key="3">
    <source>
        <dbReference type="Ensembl" id="ENSCMIP00000021955.1"/>
    </source>
</evidence>
<reference evidence="4" key="1">
    <citation type="journal article" date="2006" name="Science">
        <title>Ancient noncoding elements conserved in the human genome.</title>
        <authorList>
            <person name="Venkatesh B."/>
            <person name="Kirkness E.F."/>
            <person name="Loh Y.H."/>
            <person name="Halpern A.L."/>
            <person name="Lee A.P."/>
            <person name="Johnson J."/>
            <person name="Dandona N."/>
            <person name="Viswanathan L.D."/>
            <person name="Tay A."/>
            <person name="Venter J.C."/>
            <person name="Strausberg R.L."/>
            <person name="Brenner S."/>
        </authorList>
    </citation>
    <scope>NUCLEOTIDE SEQUENCE [LARGE SCALE GENOMIC DNA]</scope>
</reference>
<dbReference type="InterPro" id="IPR042861">
    <property type="entry name" value="TEX11"/>
</dbReference>
<dbReference type="InParanoid" id="A0A4W3I3F2"/>
<evidence type="ECO:0000256" key="1">
    <source>
        <dbReference type="ARBA" id="ARBA00023254"/>
    </source>
</evidence>
<dbReference type="Gene3D" id="1.25.40.10">
    <property type="entry name" value="Tetratricopeptide repeat domain"/>
    <property type="match status" value="1"/>
</dbReference>
<accession>A0A4W3I3F2</accession>
<dbReference type="GO" id="GO:0007060">
    <property type="term" value="P:male meiosis chromosome segregation"/>
    <property type="evidence" value="ECO:0007669"/>
    <property type="project" value="TreeGrafter"/>
</dbReference>
<evidence type="ECO:0000256" key="2">
    <source>
        <dbReference type="ARBA" id="ARBA00031845"/>
    </source>
</evidence>